<gene>
    <name evidence="2" type="ORF">CMN54_14260</name>
</gene>
<dbReference type="Proteomes" id="UP000226525">
    <property type="component" value="Unassembled WGS sequence"/>
</dbReference>
<evidence type="ECO:0000313" key="2">
    <source>
        <dbReference type="EMBL" id="MAH64574.1"/>
    </source>
</evidence>
<evidence type="ECO:0000313" key="3">
    <source>
        <dbReference type="Proteomes" id="UP000226525"/>
    </source>
</evidence>
<dbReference type="EMBL" id="NZEX01000171">
    <property type="protein sequence ID" value="MAH64574.1"/>
    <property type="molecule type" value="Genomic_DNA"/>
</dbReference>
<accession>A0A2D6YN36</accession>
<organism evidence="2 3">
    <name type="scientific">SAR324 cluster bacterium</name>
    <dbReference type="NCBI Taxonomy" id="2024889"/>
    <lineage>
        <taxon>Bacteria</taxon>
        <taxon>Deltaproteobacteria</taxon>
        <taxon>SAR324 cluster</taxon>
    </lineage>
</organism>
<sequence>MSLTSKIAKSIQSLTNTLHQEPSYSLLAAEERKMMLRQQQGTSMFEPDPSSFGRNKFGS</sequence>
<dbReference type="AlphaFoldDB" id="A0A2D6YN36"/>
<feature type="region of interest" description="Disordered" evidence="1">
    <location>
        <begin position="38"/>
        <end position="59"/>
    </location>
</feature>
<reference evidence="3" key="1">
    <citation type="submission" date="2017-09" db="EMBL/GenBank/DDBJ databases">
        <title>The Reconstruction of 2,631 Draft Metagenome-Assembled Genomes from the Global Oceans.</title>
        <authorList>
            <person name="Tully B.J."/>
            <person name="Graham E.D."/>
            <person name="Heidelberg J.F."/>
        </authorList>
    </citation>
    <scope>NUCLEOTIDE SEQUENCE [LARGE SCALE GENOMIC DNA]</scope>
</reference>
<proteinExistence type="predicted"/>
<protein>
    <submittedName>
        <fullName evidence="2">Uncharacterized protein</fullName>
    </submittedName>
</protein>
<name>A0A2D6YN36_9DELT</name>
<comment type="caution">
    <text evidence="2">The sequence shown here is derived from an EMBL/GenBank/DDBJ whole genome shotgun (WGS) entry which is preliminary data.</text>
</comment>
<evidence type="ECO:0000256" key="1">
    <source>
        <dbReference type="SAM" id="MobiDB-lite"/>
    </source>
</evidence>